<comment type="similarity">
    <text evidence="2">Belongs to the CDP-glycerol glycerophosphotransferase family.</text>
</comment>
<accession>A0A7H1BC32</accession>
<feature type="compositionally biased region" description="Acidic residues" evidence="7">
    <location>
        <begin position="600"/>
        <end position="609"/>
    </location>
</feature>
<dbReference type="Gene3D" id="3.40.50.12580">
    <property type="match status" value="1"/>
</dbReference>
<dbReference type="GO" id="GO:0005886">
    <property type="term" value="C:plasma membrane"/>
    <property type="evidence" value="ECO:0007669"/>
    <property type="project" value="UniProtKB-SubCell"/>
</dbReference>
<dbReference type="GO" id="GO:0047355">
    <property type="term" value="F:CDP-glycerol glycerophosphotransferase activity"/>
    <property type="evidence" value="ECO:0007669"/>
    <property type="project" value="InterPro"/>
</dbReference>
<dbReference type="Gene3D" id="3.90.550.10">
    <property type="entry name" value="Spore Coat Polysaccharide Biosynthesis Protein SpsA, Chain A"/>
    <property type="match status" value="1"/>
</dbReference>
<evidence type="ECO:0000256" key="4">
    <source>
        <dbReference type="ARBA" id="ARBA00022679"/>
    </source>
</evidence>
<proteinExistence type="inferred from homology"/>
<keyword evidence="10" id="KW-1185">Reference proteome</keyword>
<dbReference type="Pfam" id="PF04464">
    <property type="entry name" value="Glyphos_transf"/>
    <property type="match status" value="1"/>
</dbReference>
<organism evidence="9 10">
    <name type="scientific">Streptomyces xanthii</name>
    <dbReference type="NCBI Taxonomy" id="2768069"/>
    <lineage>
        <taxon>Bacteria</taxon>
        <taxon>Bacillati</taxon>
        <taxon>Actinomycetota</taxon>
        <taxon>Actinomycetes</taxon>
        <taxon>Kitasatosporales</taxon>
        <taxon>Streptomycetaceae</taxon>
        <taxon>Streptomyces</taxon>
    </lineage>
</organism>
<dbReference type="GO" id="GO:0019350">
    <property type="term" value="P:teichoic acid biosynthetic process"/>
    <property type="evidence" value="ECO:0007669"/>
    <property type="project" value="UniProtKB-KW"/>
</dbReference>
<keyword evidence="5" id="KW-0777">Teichoic acid biosynthesis</keyword>
<name>A0A7H1BC32_9ACTN</name>
<evidence type="ECO:0000313" key="10">
    <source>
        <dbReference type="Proteomes" id="UP000516428"/>
    </source>
</evidence>
<evidence type="ECO:0000256" key="7">
    <source>
        <dbReference type="SAM" id="MobiDB-lite"/>
    </source>
</evidence>
<dbReference type="EMBL" id="CP061281">
    <property type="protein sequence ID" value="QNS06287.1"/>
    <property type="molecule type" value="Genomic_DNA"/>
</dbReference>
<reference evidence="9 10" key="1">
    <citation type="submission" date="2020-09" db="EMBL/GenBank/DDBJ databases">
        <title>A novel species.</title>
        <authorList>
            <person name="Gao J."/>
        </authorList>
    </citation>
    <scope>NUCLEOTIDE SEQUENCE [LARGE SCALE GENOMIC DNA]</scope>
    <source>
        <strain evidence="9 10">CRXT-Y-14</strain>
    </source>
</reference>
<evidence type="ECO:0000256" key="6">
    <source>
        <dbReference type="ARBA" id="ARBA00023136"/>
    </source>
</evidence>
<evidence type="ECO:0000256" key="5">
    <source>
        <dbReference type="ARBA" id="ARBA00022944"/>
    </source>
</evidence>
<sequence>MAPRLSIVVPIYDVERYLPACLDSLAAQTFEDIEVVMVDDGSPDGSADIAAAYAARDPRFVLVRRENGGLGAARNTGLRHLSGSAEFVAFVDSDDMVPPDAYRLMIASLDASGSDFVTGNVQHVNSTKVWQSPMHRILAGGAVRGTHVTRDRRLLNDRIACNKVFRRAFWERHALAFPEGVLYEDVPVILPAQFLAGAVDVISEPTYYWRLREGEAAPSITQRRTEPKAVRDRTAAVESVSRFFGSHPDPRAAELKNAYDHTVLTGDLRIFMNVLADADGAFHAEFLRVVNGYLDQVDPAVVMALPAPARIKWLLVRRHALAELLDQLRSERRGDGIEIRGLLRKYAEFPALRSLTPPLPRRARRIDPELTPHAPLQDLSFGAGRLRLEGHAWISRMEQPTRHSALKVLVLRKRGSRRTIVTPLRNTYRPEATSLSRQKHYCYDWAGWEADLDLNRLRGRHGWQEGTWRAGIGIVSGGLVRKRAVQAKGPTRAGHPPYQWLDSSYRLVPSVVKGGLNLRVERVRALVTGFAADGDRVRISGAIRVPLRPGEQGALSVLNRRTGERHRYPLDLSPAVDGVTPFTVHVPLRDVALLPGLQDPAEDAPESVPEDATARGADTVQGARRDWSTELEFTAPNGPDRRFATVVRDGVEDLQIPLPASLGARAPRHELALLAGANGYLKFSGRPLQARLTDVRWSDGRYLLQGATPAGLDGAVLVVRARDRFDEKTVPLDAFPDGTFCAEFTPATMSGPDGRLPLRSGRWNFFLRRPDPEARGGVTDIPFTIDRLAVPRFPVHGTHAGRRYAFEARWHDFPQLDCPSDLTVLERGPYRQERLRRDVYGAGRSEPLRDAVLYISYNGKQYSDSPRALHEELLRRGTDVEHLWLVRDGQVELPPTARKIRFWGTEWYEALARSRYIVTNAHLPHWLERRPGQVVLQTWHGTMLKKIGLDIEAPKFDPEYHERLRQESRNWSLLVSANRFSTPILERAMGYTGEILETGYPRNDYLYAPDREQRAAEIRKRLGVPPDKKAVLYAPTWRDDLAHRRGQFKFSLRIDVDDARRRLGADHVLLIRRHSNVVDQVPGAGDGFVVDVSEYPDIADLYLAADLLITDYSSVMFDYAHLGRPMLFFTYDLEHYRDTLRGFYFDFEADAPGPLIRTSRELVSAVRDIDAVAAAHRERSQRFRRLFCDLDDGHAAARVVDRMLAQAHEV</sequence>
<dbReference type="PANTHER" id="PTHR37316">
    <property type="entry name" value="TEICHOIC ACID GLYCEROL-PHOSPHATE PRIMASE"/>
    <property type="match status" value="1"/>
</dbReference>
<protein>
    <submittedName>
        <fullName evidence="9">CDP-glycerol glycerophosphotransferase family protein</fullName>
    </submittedName>
</protein>
<keyword evidence="4 9" id="KW-0808">Transferase</keyword>
<gene>
    <name evidence="9" type="ORF">IAG42_23705</name>
</gene>
<dbReference type="InterPro" id="IPR001173">
    <property type="entry name" value="Glyco_trans_2-like"/>
</dbReference>
<dbReference type="Pfam" id="PF00535">
    <property type="entry name" value="Glycos_transf_2"/>
    <property type="match status" value="1"/>
</dbReference>
<dbReference type="KEGG" id="sxn:IAG42_23705"/>
<evidence type="ECO:0000256" key="2">
    <source>
        <dbReference type="ARBA" id="ARBA00010488"/>
    </source>
</evidence>
<dbReference type="InterPro" id="IPR007554">
    <property type="entry name" value="Glycerophosphate_synth"/>
</dbReference>
<dbReference type="InterPro" id="IPR029044">
    <property type="entry name" value="Nucleotide-diphossugar_trans"/>
</dbReference>
<feature type="domain" description="Glycosyltransferase 2-like" evidence="8">
    <location>
        <begin position="6"/>
        <end position="168"/>
    </location>
</feature>
<dbReference type="InterPro" id="IPR051612">
    <property type="entry name" value="Teichoic_Acid_Biosynth"/>
</dbReference>
<dbReference type="SUPFAM" id="SSF53756">
    <property type="entry name" value="UDP-Glycosyltransferase/glycogen phosphorylase"/>
    <property type="match status" value="1"/>
</dbReference>
<evidence type="ECO:0000259" key="8">
    <source>
        <dbReference type="Pfam" id="PF00535"/>
    </source>
</evidence>
<dbReference type="SUPFAM" id="SSF53448">
    <property type="entry name" value="Nucleotide-diphospho-sugar transferases"/>
    <property type="match status" value="1"/>
</dbReference>
<dbReference type="InterPro" id="IPR043148">
    <property type="entry name" value="TagF_C"/>
</dbReference>
<evidence type="ECO:0000256" key="1">
    <source>
        <dbReference type="ARBA" id="ARBA00004202"/>
    </source>
</evidence>
<comment type="subcellular location">
    <subcellularLocation>
        <location evidence="1">Cell membrane</location>
        <topology evidence="1">Peripheral membrane protein</topology>
    </subcellularLocation>
</comment>
<feature type="region of interest" description="Disordered" evidence="7">
    <location>
        <begin position="598"/>
        <end position="626"/>
    </location>
</feature>
<keyword evidence="6" id="KW-0472">Membrane</keyword>
<dbReference type="Gene3D" id="3.40.50.11820">
    <property type="match status" value="1"/>
</dbReference>
<dbReference type="Proteomes" id="UP000516428">
    <property type="component" value="Chromosome"/>
</dbReference>
<dbReference type="InterPro" id="IPR043149">
    <property type="entry name" value="TagF_N"/>
</dbReference>
<dbReference type="PANTHER" id="PTHR37316:SF3">
    <property type="entry name" value="TEICHOIC ACID GLYCEROL-PHOSPHATE TRANSFERASE"/>
    <property type="match status" value="1"/>
</dbReference>
<dbReference type="CDD" id="cd00761">
    <property type="entry name" value="Glyco_tranf_GTA_type"/>
    <property type="match status" value="1"/>
</dbReference>
<keyword evidence="3" id="KW-1003">Cell membrane</keyword>
<dbReference type="AlphaFoldDB" id="A0A7H1BC32"/>
<evidence type="ECO:0000313" key="9">
    <source>
        <dbReference type="EMBL" id="QNS06287.1"/>
    </source>
</evidence>
<evidence type="ECO:0000256" key="3">
    <source>
        <dbReference type="ARBA" id="ARBA00022475"/>
    </source>
</evidence>
<dbReference type="RefSeq" id="WP_188338970.1">
    <property type="nucleotide sequence ID" value="NZ_CP061281.1"/>
</dbReference>